<dbReference type="Proteomes" id="UP001163321">
    <property type="component" value="Chromosome 1"/>
</dbReference>
<evidence type="ECO:0000313" key="2">
    <source>
        <dbReference type="Proteomes" id="UP001163321"/>
    </source>
</evidence>
<protein>
    <submittedName>
        <fullName evidence="1">Uncharacterized protein</fullName>
    </submittedName>
</protein>
<comment type="caution">
    <text evidence="1">The sequence shown here is derived from an EMBL/GenBank/DDBJ whole genome shotgun (WGS) entry which is preliminary data.</text>
</comment>
<keyword evidence="2" id="KW-1185">Reference proteome</keyword>
<gene>
    <name evidence="1" type="ORF">PsorP6_000290</name>
</gene>
<accession>A0ACC0WV73</accession>
<proteinExistence type="predicted"/>
<name>A0ACC0WV73_9STRA</name>
<dbReference type="EMBL" id="CM047580">
    <property type="protein sequence ID" value="KAI9921920.1"/>
    <property type="molecule type" value="Genomic_DNA"/>
</dbReference>
<organism evidence="1 2">
    <name type="scientific">Peronosclerospora sorghi</name>
    <dbReference type="NCBI Taxonomy" id="230839"/>
    <lineage>
        <taxon>Eukaryota</taxon>
        <taxon>Sar</taxon>
        <taxon>Stramenopiles</taxon>
        <taxon>Oomycota</taxon>
        <taxon>Peronosporomycetes</taxon>
        <taxon>Peronosporales</taxon>
        <taxon>Peronosporaceae</taxon>
        <taxon>Peronosclerospora</taxon>
    </lineage>
</organism>
<evidence type="ECO:0000313" key="1">
    <source>
        <dbReference type="EMBL" id="KAI9921920.1"/>
    </source>
</evidence>
<reference evidence="1 2" key="1">
    <citation type="journal article" date="2022" name="bioRxiv">
        <title>The genome of the oomycete Peronosclerospora sorghi, a cosmopolitan pathogen of maize and sorghum, is inflated with dispersed pseudogenes.</title>
        <authorList>
            <person name="Fletcher K."/>
            <person name="Martin F."/>
            <person name="Isakeit T."/>
            <person name="Cavanaugh K."/>
            <person name="Magill C."/>
            <person name="Michelmore R."/>
        </authorList>
    </citation>
    <scope>NUCLEOTIDE SEQUENCE [LARGE SCALE GENOMIC DNA]</scope>
    <source>
        <strain evidence="1">P6</strain>
    </source>
</reference>
<sequence length="154" mass="16950">MSVVRQQVERYSDEAPNGGDHETRGWISVTSPQDEQTLLLSLTSGNPHLLALQVAVDEAIMSVRLRSHTPSVASERRQQTSFGAQDDAPSLSLGIQFKPFREYTLPSSDNGSAPSAPSRRLDSVYVSINYTDSFIRCILVLGIIPMVFVMLNLV</sequence>